<reference evidence="1" key="1">
    <citation type="submission" date="2022-01" db="EMBL/GenBank/DDBJ databases">
        <title>Nocardioidaceae gen. sp. A5X3R13.</title>
        <authorList>
            <person name="Lopez Marin M.A."/>
            <person name="Uhlik O."/>
        </authorList>
    </citation>
    <scope>NUCLEOTIDE SEQUENCE</scope>
    <source>
        <strain evidence="1">A5X3R13</strain>
    </source>
</reference>
<keyword evidence="2" id="KW-1185">Reference proteome</keyword>
<evidence type="ECO:0000313" key="2">
    <source>
        <dbReference type="Proteomes" id="UP001164390"/>
    </source>
</evidence>
<dbReference type="Pfam" id="PF11228">
    <property type="entry name" value="DUF3027"/>
    <property type="match status" value="1"/>
</dbReference>
<dbReference type="AlphaFoldDB" id="A0AA46TJZ5"/>
<proteinExistence type="predicted"/>
<protein>
    <submittedName>
        <fullName evidence="1">DUF3027 domain-containing protein</fullName>
    </submittedName>
</protein>
<sequence>MAPTARTSRPDSVGANAVEAARAALLEAVGPADVGEHQGVRAEGERTVSHEFACTRRGYRGWRWSVTVTRAPRQRSVTVNEIVLLPGADAIIAPDWTPYRERVQPGDMSPGDLLPPEDDDPRLVPGWSAGDSAVDALVDPSSVRPVADEVGLGRLRVLSLEGRDLAAERWYEGPQGPDNELTRQAPHHCRTCGFLVSMSGPLGTLFGVCSNGLANDDGRVVSLDHGCGAHSKTKLSRASAPRKLPAPVLDTVGADDIELF</sequence>
<dbReference type="Proteomes" id="UP001164390">
    <property type="component" value="Chromosome"/>
</dbReference>
<gene>
    <name evidence="1" type="ORF">L0C25_06445</name>
</gene>
<dbReference type="InterPro" id="IPR021391">
    <property type="entry name" value="DUF3027"/>
</dbReference>
<organism evidence="1 2">
    <name type="scientific">Solicola gregarius</name>
    <dbReference type="NCBI Taxonomy" id="2908642"/>
    <lineage>
        <taxon>Bacteria</taxon>
        <taxon>Bacillati</taxon>
        <taxon>Actinomycetota</taxon>
        <taxon>Actinomycetes</taxon>
        <taxon>Propionibacteriales</taxon>
        <taxon>Nocardioidaceae</taxon>
        <taxon>Solicola</taxon>
    </lineage>
</organism>
<dbReference type="EMBL" id="CP094970">
    <property type="protein sequence ID" value="UYM06706.1"/>
    <property type="molecule type" value="Genomic_DNA"/>
</dbReference>
<accession>A0AA46TJZ5</accession>
<evidence type="ECO:0000313" key="1">
    <source>
        <dbReference type="EMBL" id="UYM06706.1"/>
    </source>
</evidence>
<dbReference type="RefSeq" id="WP_271635624.1">
    <property type="nucleotide sequence ID" value="NZ_CP094970.1"/>
</dbReference>
<dbReference type="KEGG" id="sgrg:L0C25_06445"/>
<name>A0AA46TJZ5_9ACTN</name>